<dbReference type="RefSeq" id="WP_254159152.1">
    <property type="nucleotide sequence ID" value="NZ_CP100355.1"/>
</dbReference>
<reference evidence="2" key="1">
    <citation type="submission" date="2022-06" db="EMBL/GenBank/DDBJ databases">
        <title>Diverse halophilic archaea isolated from saline environments.</title>
        <authorList>
            <person name="Cui H.-L."/>
        </authorList>
    </citation>
    <scope>NUCLEOTIDE SEQUENCE</scope>
    <source>
        <strain evidence="2">WLHS1</strain>
    </source>
</reference>
<dbReference type="Proteomes" id="UP001056855">
    <property type="component" value="Chromosome"/>
</dbReference>
<evidence type="ECO:0000313" key="3">
    <source>
        <dbReference type="Proteomes" id="UP001056855"/>
    </source>
</evidence>
<dbReference type="EMBL" id="CP100355">
    <property type="protein sequence ID" value="UTF54488.1"/>
    <property type="molecule type" value="Genomic_DNA"/>
</dbReference>
<dbReference type="GeneID" id="73289222"/>
<accession>A0A9E7NCJ5</accession>
<organism evidence="2 3">
    <name type="scientific">Natronosalvus rutilus</name>
    <dbReference type="NCBI Taxonomy" id="2953753"/>
    <lineage>
        <taxon>Archaea</taxon>
        <taxon>Methanobacteriati</taxon>
        <taxon>Methanobacteriota</taxon>
        <taxon>Stenosarchaea group</taxon>
        <taxon>Halobacteria</taxon>
        <taxon>Halobacteriales</taxon>
        <taxon>Natrialbaceae</taxon>
        <taxon>Natronosalvus</taxon>
    </lineage>
</organism>
<feature type="compositionally biased region" description="Basic and acidic residues" evidence="1">
    <location>
        <begin position="122"/>
        <end position="140"/>
    </location>
</feature>
<gene>
    <name evidence="2" type="ORF">NGM29_04210</name>
</gene>
<feature type="region of interest" description="Disordered" evidence="1">
    <location>
        <begin position="114"/>
        <end position="140"/>
    </location>
</feature>
<evidence type="ECO:0000313" key="2">
    <source>
        <dbReference type="EMBL" id="UTF54488.1"/>
    </source>
</evidence>
<evidence type="ECO:0000256" key="1">
    <source>
        <dbReference type="SAM" id="MobiDB-lite"/>
    </source>
</evidence>
<keyword evidence="3" id="KW-1185">Reference proteome</keyword>
<name>A0A9E7NCJ5_9EURY</name>
<dbReference type="AlphaFoldDB" id="A0A9E7NCJ5"/>
<dbReference type="KEGG" id="sawl:NGM29_04210"/>
<protein>
    <submittedName>
        <fullName evidence="2">Uncharacterized protein</fullName>
    </submittedName>
</protein>
<sequence length="140" mass="15379">MAFERPRTETRVVERWNRVFEALSAASRRQLVASLLEAGPAESVALPEAAQCPGDGEDQRAVTVRLHHRDLPLLSDGDYVDWSREPFCASRGDNFDELAAVIEAIETAAPTFPEQLAEGGDGDGHGDGDRFEFKRAPVDQ</sequence>
<proteinExistence type="predicted"/>